<evidence type="ECO:0000256" key="11">
    <source>
        <dbReference type="ARBA" id="ARBA00022833"/>
    </source>
</evidence>
<dbReference type="InterPro" id="IPR028889">
    <property type="entry name" value="USP"/>
</dbReference>
<feature type="region of interest" description="Disordered" evidence="15">
    <location>
        <begin position="373"/>
        <end position="405"/>
    </location>
</feature>
<keyword evidence="4 19" id="KW-0645">Protease</keyword>
<dbReference type="Pfam" id="PF17807">
    <property type="entry name" value="zf-UBP_var"/>
    <property type="match status" value="1"/>
</dbReference>
<keyword evidence="7 14" id="KW-0863">Zinc-finger</keyword>
<dbReference type="InterPro" id="IPR050164">
    <property type="entry name" value="Peptidase_C19"/>
</dbReference>
<sequence length="887" mass="95777">MACPHLSAAFMALAPPRPSQHVQKEECTLCFDDQDGPNGIDVCLLCFNGGCTGNSDREHSRLHFEKTQHSLVVNIRRTRRPAPPAAAGEAASVPKKLAIAAESDADRYDYHTVPRCLACDPGGTGKNLPLTDKLGVVIRGVMTAMSSAQQSEVKAWEEEIVPCQHTRELVQPGSPTKLELSSLASCGKCDLTSNLWLCLTCGHLGCGRAQFGGMGGNSHGLSHFEESGHPVSVKQGTITAEGSADIYCYACNDARIDPSLASHLSHFDINVMDLSKTEKSMTELQIEQNLKFDFNMTGEDGKSLEPMFGPGLTGIRNLGNSCYMASVLQSLFALPAWKKRYGDSYRPHTLVCGKEPANCFECQMGKVADGLLSGRYSRPRDPEQDGNPAWTQKEGEDQQHQQQPLFQQGVRPNMFKALVGKGHEEFSTMRQQDADEFLKYLVGVVQKENRKVASTGSAVPTEDPTNIFGFGLEQRLECNECHKVRYTVERQDAGLSLPVPIREKPKAPEGSPGKQPAEGVHAAPATSASDGKVEYEPVSLQECLDILTAPEELENYHCPSCTKRVTATKRTLFATFPQVLALQVRRFQLINWVPQKVPVPIIVPLNISLNLDRYLGKGKQEHEVELPEDDNAAAASDHGGGKGGAGGEPEWDMASLSQLTSMGFPEIRCKKAILATGMGDAETAMNWLFAHMEDADVDDPIDFSASSAAVPSAGAGANGGGNGPDTSMLEDMGFSKNQARKALRLNSGNPELAVAWLFENPDDAGEESAPTTASAEKETVGETSESGAGTGVNPGNTDLPAKYNIKSFISHNGPSVHSGHYVAHVKQSQAQQQGSGGKGGEEDWVFFNDEKVVKAPYTCTVATKHVEEDSGVKGLSSQAYVYFFERV</sequence>
<dbReference type="SUPFAM" id="SSF54001">
    <property type="entry name" value="Cysteine proteinases"/>
    <property type="match status" value="1"/>
</dbReference>
<dbReference type="SMART" id="SM00290">
    <property type="entry name" value="ZnF_UBP"/>
    <property type="match status" value="2"/>
</dbReference>
<dbReference type="Gene3D" id="3.90.70.10">
    <property type="entry name" value="Cysteine proteinases"/>
    <property type="match status" value="2"/>
</dbReference>
<dbReference type="PROSITE" id="PS50235">
    <property type="entry name" value="USP_3"/>
    <property type="match status" value="1"/>
</dbReference>
<comment type="similarity">
    <text evidence="2">Belongs to the peptidase C19 family.</text>
</comment>
<evidence type="ECO:0000256" key="7">
    <source>
        <dbReference type="ARBA" id="ARBA00022771"/>
    </source>
</evidence>
<feature type="region of interest" description="Disordered" evidence="15">
    <location>
        <begin position="710"/>
        <end position="731"/>
    </location>
</feature>
<feature type="domain" description="USP" evidence="17">
    <location>
        <begin position="313"/>
        <end position="887"/>
    </location>
</feature>
<dbReference type="PANTHER" id="PTHR24006">
    <property type="entry name" value="UBIQUITIN CARBOXYL-TERMINAL HYDROLASE"/>
    <property type="match status" value="1"/>
</dbReference>
<dbReference type="GO" id="GO:0008270">
    <property type="term" value="F:zinc ion binding"/>
    <property type="evidence" value="ECO:0007669"/>
    <property type="project" value="UniProtKB-KW"/>
</dbReference>
<dbReference type="PIRSF" id="PIRSF016308">
    <property type="entry name" value="UBP"/>
    <property type="match status" value="1"/>
</dbReference>
<feature type="domain" description="UBP-type" evidence="18">
    <location>
        <begin position="1"/>
        <end position="110"/>
    </location>
</feature>
<evidence type="ECO:0000256" key="3">
    <source>
        <dbReference type="ARBA" id="ARBA00012759"/>
    </source>
</evidence>
<feature type="region of interest" description="Disordered" evidence="15">
    <location>
        <begin position="631"/>
        <end position="651"/>
    </location>
</feature>
<feature type="domain" description="UBA" evidence="16">
    <location>
        <begin position="650"/>
        <end position="691"/>
    </location>
</feature>
<dbReference type="InterPro" id="IPR018200">
    <property type="entry name" value="USP_CS"/>
</dbReference>
<dbReference type="SMART" id="SM00165">
    <property type="entry name" value="UBA"/>
    <property type="match status" value="2"/>
</dbReference>
<dbReference type="Pfam" id="PF02148">
    <property type="entry name" value="zf-UBP"/>
    <property type="match status" value="1"/>
</dbReference>
<protein>
    <recommendedName>
        <fullName evidence="3">ubiquitinyl hydrolase 1</fullName>
        <ecNumber evidence="3">3.4.19.12</ecNumber>
    </recommendedName>
</protein>
<dbReference type="InterPro" id="IPR013083">
    <property type="entry name" value="Znf_RING/FYVE/PHD"/>
</dbReference>
<dbReference type="GO" id="GO:0004843">
    <property type="term" value="F:cysteine-type deubiquitinase activity"/>
    <property type="evidence" value="ECO:0007669"/>
    <property type="project" value="UniProtKB-EC"/>
</dbReference>
<dbReference type="EMBL" id="HG529495">
    <property type="protein sequence ID" value="CDI51246.1"/>
    <property type="molecule type" value="Genomic_DNA"/>
</dbReference>
<dbReference type="CDD" id="cd02658">
    <property type="entry name" value="Peptidase_C19B"/>
    <property type="match status" value="1"/>
</dbReference>
<dbReference type="Pfam" id="PF00627">
    <property type="entry name" value="UBA"/>
    <property type="match status" value="2"/>
</dbReference>
<evidence type="ECO:0000256" key="9">
    <source>
        <dbReference type="ARBA" id="ARBA00022801"/>
    </source>
</evidence>
<dbReference type="Gene3D" id="3.30.40.10">
    <property type="entry name" value="Zinc/RING finger domain, C3HC4 (zinc finger)"/>
    <property type="match status" value="2"/>
</dbReference>
<evidence type="ECO:0000259" key="16">
    <source>
        <dbReference type="PROSITE" id="PS50030"/>
    </source>
</evidence>
<proteinExistence type="inferred from homology"/>
<evidence type="ECO:0000256" key="14">
    <source>
        <dbReference type="PROSITE-ProRule" id="PRU00502"/>
    </source>
</evidence>
<evidence type="ECO:0000256" key="5">
    <source>
        <dbReference type="ARBA" id="ARBA00022723"/>
    </source>
</evidence>
<dbReference type="Gene3D" id="1.10.8.10">
    <property type="entry name" value="DNA helicase RuvA subunit, C-terminal domain"/>
    <property type="match status" value="2"/>
</dbReference>
<feature type="region of interest" description="Disordered" evidence="15">
    <location>
        <begin position="762"/>
        <end position="797"/>
    </location>
</feature>
<dbReference type="InterPro" id="IPR016652">
    <property type="entry name" value="Ubiquitinyl_hydrolase"/>
</dbReference>
<dbReference type="PROSITE" id="PS50271">
    <property type="entry name" value="ZF_UBP"/>
    <property type="match status" value="2"/>
</dbReference>
<keyword evidence="9" id="KW-0378">Hydrolase</keyword>
<evidence type="ECO:0000259" key="18">
    <source>
        <dbReference type="PROSITE" id="PS50271"/>
    </source>
</evidence>
<evidence type="ECO:0000256" key="8">
    <source>
        <dbReference type="ARBA" id="ARBA00022786"/>
    </source>
</evidence>
<dbReference type="PROSITE" id="PS50030">
    <property type="entry name" value="UBA"/>
    <property type="match status" value="2"/>
</dbReference>
<dbReference type="AlphaFoldDB" id="A0A077QXG9"/>
<feature type="active site" description="Nucleophile" evidence="12">
    <location>
        <position position="322"/>
    </location>
</feature>
<evidence type="ECO:0000256" key="15">
    <source>
        <dbReference type="SAM" id="MobiDB-lite"/>
    </source>
</evidence>
<accession>A0A077QXG9</accession>
<dbReference type="CDD" id="cd14297">
    <property type="entry name" value="UBA2_spUBP14_like"/>
    <property type="match status" value="1"/>
</dbReference>
<reference evidence="19" key="1">
    <citation type="journal article" date="2014" name="Genome Biol. Evol.">
        <title>Gene Loss Rather Than Gene Gain Is Associated with a Host Jump from Monocots to Dicots in the Smut Fungus Melanopsichium pennsylvanicum.</title>
        <authorList>
            <person name="Sharma R."/>
            <person name="Mishra B."/>
            <person name="Runge F."/>
            <person name="Thines M."/>
        </authorList>
    </citation>
    <scope>NUCLEOTIDE SEQUENCE</scope>
    <source>
        <strain evidence="19">4</strain>
    </source>
</reference>
<dbReference type="InterPro" id="IPR001394">
    <property type="entry name" value="Peptidase_C19_UCH"/>
</dbReference>
<evidence type="ECO:0000313" key="19">
    <source>
        <dbReference type="EMBL" id="CDI51246.1"/>
    </source>
</evidence>
<evidence type="ECO:0000256" key="6">
    <source>
        <dbReference type="ARBA" id="ARBA00022737"/>
    </source>
</evidence>
<organism evidence="19">
    <name type="scientific">Melanopsichium pennsylvanicum 4</name>
    <dbReference type="NCBI Taxonomy" id="1398559"/>
    <lineage>
        <taxon>Eukaryota</taxon>
        <taxon>Fungi</taxon>
        <taxon>Dikarya</taxon>
        <taxon>Basidiomycota</taxon>
        <taxon>Ustilaginomycotina</taxon>
        <taxon>Ustilaginomycetes</taxon>
        <taxon>Ustilaginales</taxon>
        <taxon>Ustilaginaceae</taxon>
        <taxon>Melanopsichium</taxon>
    </lineage>
</organism>
<feature type="domain" description="UBP-type" evidence="18">
    <location>
        <begin position="161"/>
        <end position="271"/>
    </location>
</feature>
<keyword evidence="10" id="KW-0788">Thiol protease</keyword>
<evidence type="ECO:0000256" key="13">
    <source>
        <dbReference type="PIRSR" id="PIRSR016308-3"/>
    </source>
</evidence>
<comment type="catalytic activity">
    <reaction evidence="1">
        <text>Thiol-dependent hydrolysis of ester, thioester, amide, peptide and isopeptide bonds formed by the C-terminal Gly of ubiquitin (a 76-residue protein attached to proteins as an intracellular targeting signal).</text>
        <dbReference type="EC" id="3.4.19.12"/>
    </reaction>
</comment>
<keyword evidence="8" id="KW-0833">Ubl conjugation pathway</keyword>
<dbReference type="GO" id="GO:0005829">
    <property type="term" value="C:cytosol"/>
    <property type="evidence" value="ECO:0007669"/>
    <property type="project" value="TreeGrafter"/>
</dbReference>
<dbReference type="GO" id="GO:0005634">
    <property type="term" value="C:nucleus"/>
    <property type="evidence" value="ECO:0007669"/>
    <property type="project" value="TreeGrafter"/>
</dbReference>
<dbReference type="InterPro" id="IPR015940">
    <property type="entry name" value="UBA"/>
</dbReference>
<dbReference type="FunFam" id="3.30.40.10:FF:000396">
    <property type="entry name" value="Ubiquitin carboxyl-terminal hydrolase"/>
    <property type="match status" value="1"/>
</dbReference>
<keyword evidence="11 13" id="KW-0862">Zinc</keyword>
<feature type="region of interest" description="Disordered" evidence="15">
    <location>
        <begin position="499"/>
        <end position="533"/>
    </location>
</feature>
<feature type="binding site" evidence="13">
    <location>
        <position position="189"/>
    </location>
    <ligand>
        <name>Zn(2+)</name>
        <dbReference type="ChEBI" id="CHEBI:29105"/>
    </ligand>
</feature>
<evidence type="ECO:0000256" key="4">
    <source>
        <dbReference type="ARBA" id="ARBA00022670"/>
    </source>
</evidence>
<name>A0A077QXG9_9BASI</name>
<dbReference type="GO" id="GO:0016579">
    <property type="term" value="P:protein deubiquitination"/>
    <property type="evidence" value="ECO:0007669"/>
    <property type="project" value="InterPro"/>
</dbReference>
<dbReference type="CDD" id="cd14385">
    <property type="entry name" value="UBA1_spUBP14_like"/>
    <property type="match status" value="1"/>
</dbReference>
<dbReference type="PROSITE" id="PS00972">
    <property type="entry name" value="USP_1"/>
    <property type="match status" value="1"/>
</dbReference>
<dbReference type="PANTHER" id="PTHR24006:SF664">
    <property type="entry name" value="UBIQUITIN CARBOXYL-TERMINAL HYDROLASE"/>
    <property type="match status" value="1"/>
</dbReference>
<dbReference type="InterPro" id="IPR038765">
    <property type="entry name" value="Papain-like_cys_pep_sf"/>
</dbReference>
<feature type="binding site" evidence="13">
    <location>
        <position position="206"/>
    </location>
    <ligand>
        <name>Zn(2+)</name>
        <dbReference type="ChEBI" id="CHEBI:29105"/>
    </ligand>
</feature>
<keyword evidence="5 13" id="KW-0479">Metal-binding</keyword>
<feature type="binding site" evidence="13">
    <location>
        <position position="186"/>
    </location>
    <ligand>
        <name>Zn(2+)</name>
        <dbReference type="ChEBI" id="CHEBI:29105"/>
    </ligand>
</feature>
<feature type="active site" description="Proton acceptor" evidence="12">
    <location>
        <position position="820"/>
    </location>
</feature>
<feature type="binding site" evidence="13">
    <location>
        <position position="219"/>
    </location>
    <ligand>
        <name>Zn(2+)</name>
        <dbReference type="ChEBI" id="CHEBI:29105"/>
    </ligand>
</feature>
<keyword evidence="6" id="KW-0677">Repeat</keyword>
<dbReference type="InterPro" id="IPR001607">
    <property type="entry name" value="Znf_UBP"/>
</dbReference>
<dbReference type="SUPFAM" id="SSF57850">
    <property type="entry name" value="RING/U-box"/>
    <property type="match status" value="2"/>
</dbReference>
<evidence type="ECO:0000256" key="10">
    <source>
        <dbReference type="ARBA" id="ARBA00022807"/>
    </source>
</evidence>
<dbReference type="InterPro" id="IPR041432">
    <property type="entry name" value="UBP13_Znf-UBP_var"/>
</dbReference>
<dbReference type="Pfam" id="PF00443">
    <property type="entry name" value="UCH"/>
    <property type="match status" value="1"/>
</dbReference>
<dbReference type="GO" id="GO:0006508">
    <property type="term" value="P:proteolysis"/>
    <property type="evidence" value="ECO:0007669"/>
    <property type="project" value="UniProtKB-KW"/>
</dbReference>
<evidence type="ECO:0000256" key="2">
    <source>
        <dbReference type="ARBA" id="ARBA00009085"/>
    </source>
</evidence>
<dbReference type="FunFam" id="3.30.40.10:FF:000587">
    <property type="entry name" value="Ubiquitin carboxyl-terminal hydrolase"/>
    <property type="match status" value="1"/>
</dbReference>
<evidence type="ECO:0000256" key="12">
    <source>
        <dbReference type="PIRSR" id="PIRSR016308-1"/>
    </source>
</evidence>
<feature type="domain" description="UBA" evidence="16">
    <location>
        <begin position="729"/>
        <end position="760"/>
    </location>
</feature>
<dbReference type="EC" id="3.4.19.12" evidence="3"/>
<evidence type="ECO:0000259" key="17">
    <source>
        <dbReference type="PROSITE" id="PS50235"/>
    </source>
</evidence>
<evidence type="ECO:0000256" key="1">
    <source>
        <dbReference type="ARBA" id="ARBA00000707"/>
    </source>
</evidence>